<feature type="region of interest" description="Disordered" evidence="1">
    <location>
        <begin position="1"/>
        <end position="37"/>
    </location>
</feature>
<reference evidence="3" key="1">
    <citation type="journal article" date="2023" name="Mol. Phylogenet. Evol.">
        <title>Genome-scale phylogeny and comparative genomics of the fungal order Sordariales.</title>
        <authorList>
            <person name="Hensen N."/>
            <person name="Bonometti L."/>
            <person name="Westerberg I."/>
            <person name="Brannstrom I.O."/>
            <person name="Guillou S."/>
            <person name="Cros-Aarteil S."/>
            <person name="Calhoun S."/>
            <person name="Haridas S."/>
            <person name="Kuo A."/>
            <person name="Mondo S."/>
            <person name="Pangilinan J."/>
            <person name="Riley R."/>
            <person name="LaButti K."/>
            <person name="Andreopoulos B."/>
            <person name="Lipzen A."/>
            <person name="Chen C."/>
            <person name="Yan M."/>
            <person name="Daum C."/>
            <person name="Ng V."/>
            <person name="Clum A."/>
            <person name="Steindorff A."/>
            <person name="Ohm R.A."/>
            <person name="Martin F."/>
            <person name="Silar P."/>
            <person name="Natvig D.O."/>
            <person name="Lalanne C."/>
            <person name="Gautier V."/>
            <person name="Ament-Velasquez S.L."/>
            <person name="Kruys A."/>
            <person name="Hutchinson M.I."/>
            <person name="Powell A.J."/>
            <person name="Barry K."/>
            <person name="Miller A.N."/>
            <person name="Grigoriev I.V."/>
            <person name="Debuchy R."/>
            <person name="Gladieux P."/>
            <person name="Hiltunen Thoren M."/>
            <person name="Johannesson H."/>
        </authorList>
    </citation>
    <scope>NUCLEOTIDE SEQUENCE</scope>
    <source>
        <strain evidence="3">PSN324</strain>
    </source>
</reference>
<protein>
    <recommendedName>
        <fullName evidence="2">SRR1-like domain-containing protein</fullName>
    </recommendedName>
</protein>
<proteinExistence type="predicted"/>
<name>A0AAV9HIR8_9PEZI</name>
<feature type="non-terminal residue" evidence="3">
    <location>
        <position position="243"/>
    </location>
</feature>
<organism evidence="3 4">
    <name type="scientific">Cladorrhinum samala</name>
    <dbReference type="NCBI Taxonomy" id="585594"/>
    <lineage>
        <taxon>Eukaryota</taxon>
        <taxon>Fungi</taxon>
        <taxon>Dikarya</taxon>
        <taxon>Ascomycota</taxon>
        <taxon>Pezizomycotina</taxon>
        <taxon>Sordariomycetes</taxon>
        <taxon>Sordariomycetidae</taxon>
        <taxon>Sordariales</taxon>
        <taxon>Podosporaceae</taxon>
        <taxon>Cladorrhinum</taxon>
    </lineage>
</organism>
<evidence type="ECO:0000259" key="2">
    <source>
        <dbReference type="Pfam" id="PF07985"/>
    </source>
</evidence>
<comment type="caution">
    <text evidence="3">The sequence shown here is derived from an EMBL/GenBank/DDBJ whole genome shotgun (WGS) entry which is preliminary data.</text>
</comment>
<evidence type="ECO:0000313" key="4">
    <source>
        <dbReference type="Proteomes" id="UP001321749"/>
    </source>
</evidence>
<dbReference type="InterPro" id="IPR012942">
    <property type="entry name" value="SRR1-like"/>
</dbReference>
<dbReference type="EMBL" id="MU865020">
    <property type="protein sequence ID" value="KAK4460064.1"/>
    <property type="molecule type" value="Genomic_DNA"/>
</dbReference>
<dbReference type="Pfam" id="PF07985">
    <property type="entry name" value="SRR1"/>
    <property type="match status" value="1"/>
</dbReference>
<accession>A0AAV9HIR8</accession>
<dbReference type="AlphaFoldDB" id="A0AAV9HIR8"/>
<feature type="compositionally biased region" description="Basic and acidic residues" evidence="1">
    <location>
        <begin position="21"/>
        <end position="34"/>
    </location>
</feature>
<sequence>MGEPEGTWSQVKRKGRRLRHVEKLTDDGASKIDGLRPNANPEYSVDDIFQHHEKLKQKFDESSCWGDVRKQIDTLASEKALPTITKAVCLGTGPYDPADGSSQARRTAHIQTAAFGAVVDHLKAKGGHDIKCFIQEPRFTPVDKDFCARLNLTAVDSPDGFNLVDQDTLVFAIHLELEFCNLALKNPPAVFIGTGLDEWLRVVDAAPEKPGPLVRFFELEDTHSKTPFPDMDYIFSSTSIYWR</sequence>
<gene>
    <name evidence="3" type="ORF">QBC42DRAFT_153007</name>
</gene>
<dbReference type="Proteomes" id="UP001321749">
    <property type="component" value="Unassembled WGS sequence"/>
</dbReference>
<feature type="compositionally biased region" description="Basic residues" evidence="1">
    <location>
        <begin position="11"/>
        <end position="20"/>
    </location>
</feature>
<keyword evidence="4" id="KW-1185">Reference proteome</keyword>
<dbReference type="PANTHER" id="PTHR42080:SF1">
    <property type="entry name" value="SRR1-LIKE DOMAIN-CONTAINING PROTEIN"/>
    <property type="match status" value="1"/>
</dbReference>
<evidence type="ECO:0000313" key="3">
    <source>
        <dbReference type="EMBL" id="KAK4460064.1"/>
    </source>
</evidence>
<feature type="domain" description="SRR1-like" evidence="2">
    <location>
        <begin position="73"/>
        <end position="242"/>
    </location>
</feature>
<evidence type="ECO:0000256" key="1">
    <source>
        <dbReference type="SAM" id="MobiDB-lite"/>
    </source>
</evidence>
<reference evidence="3" key="2">
    <citation type="submission" date="2023-06" db="EMBL/GenBank/DDBJ databases">
        <authorList>
            <consortium name="Lawrence Berkeley National Laboratory"/>
            <person name="Mondo S.J."/>
            <person name="Hensen N."/>
            <person name="Bonometti L."/>
            <person name="Westerberg I."/>
            <person name="Brannstrom I.O."/>
            <person name="Guillou S."/>
            <person name="Cros-Aarteil S."/>
            <person name="Calhoun S."/>
            <person name="Haridas S."/>
            <person name="Kuo A."/>
            <person name="Pangilinan J."/>
            <person name="Riley R."/>
            <person name="Labutti K."/>
            <person name="Andreopoulos B."/>
            <person name="Lipzen A."/>
            <person name="Chen C."/>
            <person name="Yanf M."/>
            <person name="Daum C."/>
            <person name="Ng V."/>
            <person name="Clum A."/>
            <person name="Steindorff A."/>
            <person name="Ohm R."/>
            <person name="Martin F."/>
            <person name="Silar P."/>
            <person name="Natvig D."/>
            <person name="Lalanne C."/>
            <person name="Gautier V."/>
            <person name="Ament-Velasquez S.L."/>
            <person name="Kruys A."/>
            <person name="Hutchinson M.I."/>
            <person name="Powell A.J."/>
            <person name="Barry K."/>
            <person name="Miller A.N."/>
            <person name="Grigoriev I.V."/>
            <person name="Debuchy R."/>
            <person name="Gladieux P."/>
            <person name="Thoren M.H."/>
            <person name="Johannesson H."/>
        </authorList>
    </citation>
    <scope>NUCLEOTIDE SEQUENCE</scope>
    <source>
        <strain evidence="3">PSN324</strain>
    </source>
</reference>
<dbReference type="PANTHER" id="PTHR42080">
    <property type="entry name" value="SRR1 DOMAIN-CONTAINING PROTEIN"/>
    <property type="match status" value="1"/>
</dbReference>